<dbReference type="Proteomes" id="UP000243015">
    <property type="component" value="Unassembled WGS sequence"/>
</dbReference>
<dbReference type="SMART" id="SM00271">
    <property type="entry name" value="DnaJ"/>
    <property type="match status" value="1"/>
</dbReference>
<accession>A0A178EQM3</accession>
<dbReference type="PRINTS" id="PR00625">
    <property type="entry name" value="JDOMAIN"/>
</dbReference>
<dbReference type="Gene3D" id="1.10.287.110">
    <property type="entry name" value="DnaJ domain"/>
    <property type="match status" value="1"/>
</dbReference>
<dbReference type="InterPro" id="IPR052594">
    <property type="entry name" value="J_domain-containing_protein"/>
</dbReference>
<dbReference type="GO" id="GO:0005737">
    <property type="term" value="C:cytoplasm"/>
    <property type="evidence" value="ECO:0007669"/>
    <property type="project" value="TreeGrafter"/>
</dbReference>
<dbReference type="SUPFAM" id="SSF46565">
    <property type="entry name" value="Chaperone J-domain"/>
    <property type="match status" value="1"/>
</dbReference>
<dbReference type="InterPro" id="IPR001623">
    <property type="entry name" value="DnaJ_domain"/>
</dbReference>
<dbReference type="PANTHER" id="PTHR44144">
    <property type="entry name" value="DNAJ HOMOLOG SUBFAMILY C MEMBER 9"/>
    <property type="match status" value="1"/>
</dbReference>
<dbReference type="EMBL" id="LHPM01000019">
    <property type="protein sequence ID" value="OAL62342.1"/>
    <property type="molecule type" value="Genomic_DNA"/>
</dbReference>
<dbReference type="PROSITE" id="PS50076">
    <property type="entry name" value="DNAJ_2"/>
    <property type="match status" value="1"/>
</dbReference>
<evidence type="ECO:0000259" key="2">
    <source>
        <dbReference type="PROSITE" id="PS50076"/>
    </source>
</evidence>
<feature type="domain" description="J" evidence="2">
    <location>
        <begin position="15"/>
        <end position="82"/>
    </location>
</feature>
<feature type="compositionally biased region" description="Low complexity" evidence="1">
    <location>
        <begin position="334"/>
        <end position="345"/>
    </location>
</feature>
<evidence type="ECO:0000313" key="3">
    <source>
        <dbReference type="EMBL" id="OAL62342.1"/>
    </source>
</evidence>
<dbReference type="InterPro" id="IPR036869">
    <property type="entry name" value="J_dom_sf"/>
</dbReference>
<dbReference type="InterPro" id="IPR056453">
    <property type="entry name" value="HTH_DNAJC9"/>
</dbReference>
<proteinExistence type="predicted"/>
<comment type="caution">
    <text evidence="3">The sequence shown here is derived from an EMBL/GenBank/DDBJ whole genome shotgun (WGS) entry which is preliminary data.</text>
</comment>
<feature type="region of interest" description="Disordered" evidence="1">
    <location>
        <begin position="211"/>
        <end position="234"/>
    </location>
</feature>
<evidence type="ECO:0000256" key="1">
    <source>
        <dbReference type="SAM" id="MobiDB-lite"/>
    </source>
</evidence>
<dbReference type="PANTHER" id="PTHR44144:SF1">
    <property type="entry name" value="DNAJ HOMOLOG SUBFAMILY C MEMBER 9"/>
    <property type="match status" value="1"/>
</dbReference>
<feature type="compositionally biased region" description="Basic residues" evidence="1">
    <location>
        <begin position="266"/>
        <end position="278"/>
    </location>
</feature>
<feature type="compositionally biased region" description="Polar residues" evidence="1">
    <location>
        <begin position="302"/>
        <end position="317"/>
    </location>
</feature>
<dbReference type="GO" id="GO:0005634">
    <property type="term" value="C:nucleus"/>
    <property type="evidence" value="ECO:0007669"/>
    <property type="project" value="TreeGrafter"/>
</dbReference>
<dbReference type="FunFam" id="1.10.287.110:FF:000110">
    <property type="entry name" value="DnaJ domain protein (AFU_orthologue AFUA_2G13210)"/>
    <property type="match status" value="1"/>
</dbReference>
<name>A0A178EQM3_TRIRU</name>
<evidence type="ECO:0000313" key="4">
    <source>
        <dbReference type="Proteomes" id="UP000243015"/>
    </source>
</evidence>
<sequence length="397" mass="45175">MSSDGVDCEEPPCINPYEVLGVAEQAGADEIRSAYRKKALRHHPDKVSAGDKDAAHRKFQEIAFAYAILSDERRRRRYDTTGNTSESLDLEDDDFSWTDFYREQFSVMIDGTLLDKFKQEYKGSDEERSDLLRVYEECKGQMDGIYERVMASDVLEDDDRFRALIRDAIEAGEVADYPAFTEEPAETKRARRRAARKEAGEAMEMARELGVEEKLFGSGSKKAKGGKGRGDGGEDALMALIQQRQKSRGESFLANLEAKYAPKTQTQKHKHKHKHKKRAAEDDDEPPEEAFHKPRTRPLDGGQNQHQPRENNNAKNTKNGRKRAKTRRSPSAKYNTSSNNNYNNNNNYYNITSFSRNCETAIQDDETRREHEQAHLVPGVSSSLLLGLSLFFVLPRP</sequence>
<organism evidence="3 4">
    <name type="scientific">Trichophyton rubrum</name>
    <name type="common">Athlete's foot fungus</name>
    <name type="synonym">Epidermophyton rubrum</name>
    <dbReference type="NCBI Taxonomy" id="5551"/>
    <lineage>
        <taxon>Eukaryota</taxon>
        <taxon>Fungi</taxon>
        <taxon>Dikarya</taxon>
        <taxon>Ascomycota</taxon>
        <taxon>Pezizomycotina</taxon>
        <taxon>Eurotiomycetes</taxon>
        <taxon>Eurotiomycetidae</taxon>
        <taxon>Onygenales</taxon>
        <taxon>Arthrodermataceae</taxon>
        <taxon>Trichophyton</taxon>
    </lineage>
</organism>
<dbReference type="CDD" id="cd06257">
    <property type="entry name" value="DnaJ"/>
    <property type="match status" value="1"/>
</dbReference>
<feature type="region of interest" description="Disordered" evidence="1">
    <location>
        <begin position="259"/>
        <end position="345"/>
    </location>
</feature>
<feature type="compositionally biased region" description="Basic residues" evidence="1">
    <location>
        <begin position="318"/>
        <end position="330"/>
    </location>
</feature>
<dbReference type="VEuPathDB" id="FungiDB:TERG_03547"/>
<reference evidence="3 4" key="1">
    <citation type="submission" date="2016-05" db="EMBL/GenBank/DDBJ databases">
        <title>Genome sequencing of Trichophyton rubrum CMCC(F)T1i isolated from hair.</title>
        <authorList>
            <person name="Zhan P."/>
            <person name="Tao Y."/>
            <person name="Liu W."/>
        </authorList>
    </citation>
    <scope>NUCLEOTIDE SEQUENCE [LARGE SCALE GENOMIC DNA]</scope>
    <source>
        <strain evidence="4">CMCC(F)T1i</strain>
    </source>
</reference>
<gene>
    <name evidence="3" type="ORF">A7C99_6923</name>
</gene>
<dbReference type="PROSITE" id="PS00636">
    <property type="entry name" value="DNAJ_1"/>
    <property type="match status" value="1"/>
</dbReference>
<dbReference type="InterPro" id="IPR018253">
    <property type="entry name" value="DnaJ_domain_CS"/>
</dbReference>
<dbReference type="Pfam" id="PF23302">
    <property type="entry name" value="HTH_DNAJC9"/>
    <property type="match status" value="1"/>
</dbReference>
<dbReference type="GO" id="GO:0031072">
    <property type="term" value="F:heat shock protein binding"/>
    <property type="evidence" value="ECO:0007669"/>
    <property type="project" value="TreeGrafter"/>
</dbReference>
<dbReference type="AlphaFoldDB" id="A0A178EQM3"/>
<protein>
    <submittedName>
        <fullName evidence="3">DnaJ domain-containing protein</fullName>
    </submittedName>
</protein>
<dbReference type="Pfam" id="PF00226">
    <property type="entry name" value="DnaJ"/>
    <property type="match status" value="1"/>
</dbReference>